<dbReference type="Proteomes" id="UP001301442">
    <property type="component" value="Chromosome"/>
</dbReference>
<evidence type="ECO:0000313" key="3">
    <source>
        <dbReference type="Proteomes" id="UP001301442"/>
    </source>
</evidence>
<keyword evidence="1" id="KW-0812">Transmembrane</keyword>
<feature type="transmembrane region" description="Helical" evidence="1">
    <location>
        <begin position="99"/>
        <end position="124"/>
    </location>
</feature>
<feature type="transmembrane region" description="Helical" evidence="1">
    <location>
        <begin position="71"/>
        <end position="93"/>
    </location>
</feature>
<name>A0ABZ0GRM8_9GAMM</name>
<dbReference type="EMBL" id="CP136600">
    <property type="protein sequence ID" value="WOH38597.1"/>
    <property type="molecule type" value="Genomic_DNA"/>
</dbReference>
<reference evidence="2 3" key="1">
    <citation type="submission" date="2023-09" db="EMBL/GenBank/DDBJ databases">
        <authorList>
            <person name="Qi X."/>
        </authorList>
    </citation>
    <scope>NUCLEOTIDE SEQUENCE [LARGE SCALE GENOMIC DNA]</scope>
    <source>
        <strain evidence="2 3">S1-1</strain>
    </source>
</reference>
<keyword evidence="3" id="KW-1185">Reference proteome</keyword>
<dbReference type="RefSeq" id="WP_348397366.1">
    <property type="nucleotide sequence ID" value="NZ_CP136600.1"/>
</dbReference>
<sequence>MSLFINTGRALMLLGAIFFTAIFLKVVFQFELLPGFSYLSSYLMSFCGALLVAWGLLMIKTAEHKEFIPTVAYATGIMLLLSAIMRIIAIFVAPQTFEFLPAFFAQLVPIAESGLFIILAVVFLTRYKQ</sequence>
<accession>A0ABZ0GRM8</accession>
<evidence type="ECO:0000313" key="2">
    <source>
        <dbReference type="EMBL" id="WOH38597.1"/>
    </source>
</evidence>
<keyword evidence="1" id="KW-1133">Transmembrane helix</keyword>
<feature type="transmembrane region" description="Helical" evidence="1">
    <location>
        <begin position="39"/>
        <end position="59"/>
    </location>
</feature>
<proteinExistence type="predicted"/>
<gene>
    <name evidence="2" type="ORF">RI844_05100</name>
</gene>
<protein>
    <recommendedName>
        <fullName evidence="4">DUF4345 domain-containing protein</fullName>
    </recommendedName>
</protein>
<evidence type="ECO:0000256" key="1">
    <source>
        <dbReference type="SAM" id="Phobius"/>
    </source>
</evidence>
<organism evidence="2 3">
    <name type="scientific">Thalassotalea fonticola</name>
    <dbReference type="NCBI Taxonomy" id="3065649"/>
    <lineage>
        <taxon>Bacteria</taxon>
        <taxon>Pseudomonadati</taxon>
        <taxon>Pseudomonadota</taxon>
        <taxon>Gammaproteobacteria</taxon>
        <taxon>Alteromonadales</taxon>
        <taxon>Colwelliaceae</taxon>
        <taxon>Thalassotalea</taxon>
    </lineage>
</organism>
<evidence type="ECO:0008006" key="4">
    <source>
        <dbReference type="Google" id="ProtNLM"/>
    </source>
</evidence>
<keyword evidence="1" id="KW-0472">Membrane</keyword>